<protein>
    <recommendedName>
        <fullName evidence="9">WD and tetratricopeptide repeats protein 1</fullName>
    </recommendedName>
</protein>
<dbReference type="InterPro" id="IPR011990">
    <property type="entry name" value="TPR-like_helical_dom_sf"/>
</dbReference>
<dbReference type="SUPFAM" id="SSF50978">
    <property type="entry name" value="WD40 repeat-like"/>
    <property type="match status" value="1"/>
</dbReference>
<sequence>MARKISQDPPNYLKLLSERQVDDRVSKKLQSKLLVNDNFISRLGLEKELEGHTGCVNCLEWNETGSILASASDDARFILWNPFCHKRIHCYETGHRGNIFTVKFLPKSRDNIIVTGAGDCKIRVHDVELKETILVCSCHVGRVKRIATAPSIPSLFWSASEDGTVMEFDLRAPHSCSLAPSIGNVLIDLVPHLGRYAEVKCIAINPKRPELVAVGANDPYIRLYDRRMIRRISIQSSFEGLPRSTWDRYNYFSSKGVNAWPTIPNDCVQYFVAGHLPVSSKKKYRDVASTYLTFSNCGGELLVNLGAEQIYLFDINNKRKMKIYDKEGKGSEINSSNGHLNGCKRSKRFSGTKHTNGLCSTSHLPLNVTNPAKLEALKMDANNAFQVGHYTSAIRLYNKAIGMCPNWALLYGNRAAAYMKRGWDGDMYAALRDCQTTLQLDPSQMKAHFRLAKCLFELLFTEEACKCLAEFKLKFPDESHSRACKALDMDIQSASEVVEVLQQQQQNSSGGTADGMSDEDDEPNSTGWNFENPQSKAGKDGFNDSSSEQEKFWRSNACDYEARFCGHCNTTTDIKEANFFGSDGQYIIAGSDDGSFFVWDRHTTNIMQILQGDSSIVNCLQPHPSVCLLATSGIDPVVRLWSPRPEDGSVNERVVLNLDDAASENQKRMNADPFEMVLINMGFRLAADAREGDGESYWVTSPTCRTS</sequence>
<dbReference type="EMBL" id="JAWJWE010000039">
    <property type="protein sequence ID" value="KAK6620645.1"/>
    <property type="molecule type" value="Genomic_DNA"/>
</dbReference>
<dbReference type="InterPro" id="IPR045151">
    <property type="entry name" value="DCAF8"/>
</dbReference>
<dbReference type="Gene3D" id="1.25.40.10">
    <property type="entry name" value="Tetratricopeptide repeat domain"/>
    <property type="match status" value="1"/>
</dbReference>
<dbReference type="EMBL" id="JAWJWF010000001">
    <property type="protein sequence ID" value="KAK6641573.1"/>
    <property type="molecule type" value="Genomic_DNA"/>
</dbReference>
<keyword evidence="1 3" id="KW-0853">WD repeat</keyword>
<keyword evidence="2" id="KW-0677">Repeat</keyword>
<evidence type="ECO:0000313" key="6">
    <source>
        <dbReference type="EMBL" id="KAK6641573.1"/>
    </source>
</evidence>
<dbReference type="InterPro" id="IPR015943">
    <property type="entry name" value="WD40/YVTN_repeat-like_dom_sf"/>
</dbReference>
<accession>A0AAN8NXN9</accession>
<dbReference type="InterPro" id="IPR019734">
    <property type="entry name" value="TPR_rpt"/>
</dbReference>
<dbReference type="InterPro" id="IPR001680">
    <property type="entry name" value="WD40_rpt"/>
</dbReference>
<evidence type="ECO:0000256" key="1">
    <source>
        <dbReference type="ARBA" id="ARBA00022574"/>
    </source>
</evidence>
<evidence type="ECO:0000256" key="2">
    <source>
        <dbReference type="ARBA" id="ARBA00022737"/>
    </source>
</evidence>
<evidence type="ECO:0000256" key="4">
    <source>
        <dbReference type="SAM" id="MobiDB-lite"/>
    </source>
</evidence>
<dbReference type="InterPro" id="IPR036322">
    <property type="entry name" value="WD40_repeat_dom_sf"/>
</dbReference>
<dbReference type="PROSITE" id="PS50294">
    <property type="entry name" value="WD_REPEATS_REGION"/>
    <property type="match status" value="1"/>
</dbReference>
<feature type="repeat" description="WD" evidence="3">
    <location>
        <begin position="580"/>
        <end position="609"/>
    </location>
</feature>
<dbReference type="GO" id="GO:0045717">
    <property type="term" value="P:negative regulation of fatty acid biosynthetic process"/>
    <property type="evidence" value="ECO:0007669"/>
    <property type="project" value="TreeGrafter"/>
</dbReference>
<dbReference type="GO" id="GO:0080008">
    <property type="term" value="C:Cul4-RING E3 ubiquitin ligase complex"/>
    <property type="evidence" value="ECO:0007669"/>
    <property type="project" value="TreeGrafter"/>
</dbReference>
<dbReference type="Gene3D" id="2.130.10.10">
    <property type="entry name" value="YVTN repeat-like/Quinoprotein amine dehydrogenase"/>
    <property type="match status" value="2"/>
</dbReference>
<evidence type="ECO:0000313" key="7">
    <source>
        <dbReference type="Proteomes" id="UP001359485"/>
    </source>
</evidence>
<reference evidence="5 8" key="1">
    <citation type="submission" date="2023-10" db="EMBL/GenBank/DDBJ databases">
        <title>Genomes of two closely related lineages of the louse Polyplax serrata with different host specificities.</title>
        <authorList>
            <person name="Martinu J."/>
            <person name="Tarabai H."/>
            <person name="Stefka J."/>
            <person name="Hypsa V."/>
        </authorList>
    </citation>
    <scope>NUCLEOTIDE SEQUENCE [LARGE SCALE GENOMIC DNA]</scope>
    <source>
        <strain evidence="6">98ZLc_SE</strain>
        <strain evidence="5">HR10_N</strain>
    </source>
</reference>
<gene>
    <name evidence="5" type="ORF">RUM43_010940</name>
    <name evidence="6" type="ORF">RUM44_013288</name>
</gene>
<evidence type="ECO:0000313" key="5">
    <source>
        <dbReference type="EMBL" id="KAK6620645.1"/>
    </source>
</evidence>
<comment type="caution">
    <text evidence="5">The sequence shown here is derived from an EMBL/GenBank/DDBJ whole genome shotgun (WGS) entry which is preliminary data.</text>
</comment>
<feature type="compositionally biased region" description="Basic and acidic residues" evidence="4">
    <location>
        <begin position="537"/>
        <end position="547"/>
    </location>
</feature>
<dbReference type="Proteomes" id="UP001372834">
    <property type="component" value="Unassembled WGS sequence"/>
</dbReference>
<dbReference type="PANTHER" id="PTHR15574">
    <property type="entry name" value="WD REPEAT DOMAIN-CONTAINING FAMILY"/>
    <property type="match status" value="1"/>
</dbReference>
<proteinExistence type="predicted"/>
<evidence type="ECO:0000256" key="3">
    <source>
        <dbReference type="PROSITE-ProRule" id="PRU00221"/>
    </source>
</evidence>
<name>A0AAN8NXN9_POLSC</name>
<organism evidence="5 8">
    <name type="scientific">Polyplax serrata</name>
    <name type="common">Common mouse louse</name>
    <dbReference type="NCBI Taxonomy" id="468196"/>
    <lineage>
        <taxon>Eukaryota</taxon>
        <taxon>Metazoa</taxon>
        <taxon>Ecdysozoa</taxon>
        <taxon>Arthropoda</taxon>
        <taxon>Hexapoda</taxon>
        <taxon>Insecta</taxon>
        <taxon>Pterygota</taxon>
        <taxon>Neoptera</taxon>
        <taxon>Paraneoptera</taxon>
        <taxon>Psocodea</taxon>
        <taxon>Troctomorpha</taxon>
        <taxon>Phthiraptera</taxon>
        <taxon>Anoplura</taxon>
        <taxon>Polyplacidae</taxon>
        <taxon>Polyplax</taxon>
    </lineage>
</organism>
<dbReference type="PANTHER" id="PTHR15574:SF40">
    <property type="entry name" value="WD AND TETRATRICOPEPTIDE REPEATS PROTEIN 1"/>
    <property type="match status" value="1"/>
</dbReference>
<dbReference type="GO" id="GO:0005737">
    <property type="term" value="C:cytoplasm"/>
    <property type="evidence" value="ECO:0007669"/>
    <property type="project" value="TreeGrafter"/>
</dbReference>
<evidence type="ECO:0008006" key="9">
    <source>
        <dbReference type="Google" id="ProtNLM"/>
    </source>
</evidence>
<dbReference type="SMART" id="SM00028">
    <property type="entry name" value="TPR"/>
    <property type="match status" value="2"/>
</dbReference>
<evidence type="ECO:0000313" key="8">
    <source>
        <dbReference type="Proteomes" id="UP001372834"/>
    </source>
</evidence>
<dbReference type="AlphaFoldDB" id="A0AAN8NXN9"/>
<dbReference type="SUPFAM" id="SSF48452">
    <property type="entry name" value="TPR-like"/>
    <property type="match status" value="1"/>
</dbReference>
<keyword evidence="7" id="KW-1185">Reference proteome</keyword>
<dbReference type="Proteomes" id="UP001359485">
    <property type="component" value="Unassembled WGS sequence"/>
</dbReference>
<feature type="repeat" description="WD" evidence="3">
    <location>
        <begin position="610"/>
        <end position="642"/>
    </location>
</feature>
<dbReference type="SMART" id="SM00320">
    <property type="entry name" value="WD40"/>
    <property type="match status" value="6"/>
</dbReference>
<feature type="repeat" description="WD" evidence="3">
    <location>
        <begin position="49"/>
        <end position="81"/>
    </location>
</feature>
<feature type="region of interest" description="Disordered" evidence="4">
    <location>
        <begin position="500"/>
        <end position="547"/>
    </location>
</feature>
<dbReference type="PROSITE" id="PS50082">
    <property type="entry name" value="WD_REPEATS_2"/>
    <property type="match status" value="3"/>
</dbReference>
<feature type="compositionally biased region" description="Polar residues" evidence="4">
    <location>
        <begin position="524"/>
        <end position="535"/>
    </location>
</feature>
<dbReference type="Pfam" id="PF00400">
    <property type="entry name" value="WD40"/>
    <property type="match status" value="4"/>
</dbReference>